<protein>
    <submittedName>
        <fullName evidence="1">Uncharacterized protein</fullName>
    </submittedName>
</protein>
<evidence type="ECO:0000313" key="1">
    <source>
        <dbReference type="EMBL" id="CZT13416.1"/>
    </source>
</evidence>
<dbReference type="AlphaFoldDB" id="A0A1E1LSJ0"/>
<dbReference type="Proteomes" id="UP000178912">
    <property type="component" value="Unassembled WGS sequence"/>
</dbReference>
<organism evidence="1 2">
    <name type="scientific">Rhynchosporium agropyri</name>
    <dbReference type="NCBI Taxonomy" id="914238"/>
    <lineage>
        <taxon>Eukaryota</taxon>
        <taxon>Fungi</taxon>
        <taxon>Dikarya</taxon>
        <taxon>Ascomycota</taxon>
        <taxon>Pezizomycotina</taxon>
        <taxon>Leotiomycetes</taxon>
        <taxon>Helotiales</taxon>
        <taxon>Ploettnerulaceae</taxon>
        <taxon>Rhynchosporium</taxon>
    </lineage>
</organism>
<proteinExistence type="predicted"/>
<gene>
    <name evidence="1" type="ORF">RAG0_16928</name>
</gene>
<evidence type="ECO:0000313" key="2">
    <source>
        <dbReference type="Proteomes" id="UP000178912"/>
    </source>
</evidence>
<reference evidence="2" key="1">
    <citation type="submission" date="2016-03" db="EMBL/GenBank/DDBJ databases">
        <authorList>
            <person name="Guldener U."/>
        </authorList>
    </citation>
    <scope>NUCLEOTIDE SEQUENCE [LARGE SCALE GENOMIC DNA]</scope>
    <source>
        <strain evidence="2">04CH-RAC-A.6.1</strain>
    </source>
</reference>
<sequence>MHDPHDPPVATQLDGPHRPIATALQAYNMAMRVTMPYQKTMSPPEVDLSPGHFGLMFELRDVTTGRDQTKQTYISDTESRASLWHRLSVR</sequence>
<keyword evidence="2" id="KW-1185">Reference proteome</keyword>
<name>A0A1E1LSJ0_9HELO</name>
<accession>A0A1E1LSJ0</accession>
<dbReference type="EMBL" id="FJUX01000190">
    <property type="protein sequence ID" value="CZT13416.1"/>
    <property type="molecule type" value="Genomic_DNA"/>
</dbReference>